<keyword evidence="2" id="KW-1185">Reference proteome</keyword>
<gene>
    <name evidence="1" type="ORF">FIBSPDRAFT_139471</name>
</gene>
<sequence>MTSFLRPCTSLCSWGSTPSSTCSAHSCTTPRRPFFGAPCSRPVHLPNAAPRAISTPRRACRPLQRTHQGGRVVHGHCLSASRGHVHIPWHPPPEAIRRHQEGAGNAYSALHGTRKATGWCTYAFGRLSSPTMVIAMISGNERALLALAHSTR</sequence>
<protein>
    <submittedName>
        <fullName evidence="1">Uncharacterized protein</fullName>
    </submittedName>
</protein>
<dbReference type="EMBL" id="KV417637">
    <property type="protein sequence ID" value="KZP13163.1"/>
    <property type="molecule type" value="Genomic_DNA"/>
</dbReference>
<dbReference type="AlphaFoldDB" id="A0A166C0D4"/>
<accession>A0A166C0D4</accession>
<organism evidence="1 2">
    <name type="scientific">Athelia psychrophila</name>
    <dbReference type="NCBI Taxonomy" id="1759441"/>
    <lineage>
        <taxon>Eukaryota</taxon>
        <taxon>Fungi</taxon>
        <taxon>Dikarya</taxon>
        <taxon>Basidiomycota</taxon>
        <taxon>Agaricomycotina</taxon>
        <taxon>Agaricomycetes</taxon>
        <taxon>Agaricomycetidae</taxon>
        <taxon>Atheliales</taxon>
        <taxon>Atheliaceae</taxon>
        <taxon>Athelia</taxon>
    </lineage>
</organism>
<name>A0A166C0D4_9AGAM</name>
<evidence type="ECO:0000313" key="2">
    <source>
        <dbReference type="Proteomes" id="UP000076532"/>
    </source>
</evidence>
<evidence type="ECO:0000313" key="1">
    <source>
        <dbReference type="EMBL" id="KZP13163.1"/>
    </source>
</evidence>
<reference evidence="1 2" key="1">
    <citation type="journal article" date="2016" name="Mol. Biol. Evol.">
        <title>Comparative Genomics of Early-Diverging Mushroom-Forming Fungi Provides Insights into the Origins of Lignocellulose Decay Capabilities.</title>
        <authorList>
            <person name="Nagy L.G."/>
            <person name="Riley R."/>
            <person name="Tritt A."/>
            <person name="Adam C."/>
            <person name="Daum C."/>
            <person name="Floudas D."/>
            <person name="Sun H."/>
            <person name="Yadav J.S."/>
            <person name="Pangilinan J."/>
            <person name="Larsson K.H."/>
            <person name="Matsuura K."/>
            <person name="Barry K."/>
            <person name="Labutti K."/>
            <person name="Kuo R."/>
            <person name="Ohm R.A."/>
            <person name="Bhattacharya S.S."/>
            <person name="Shirouzu T."/>
            <person name="Yoshinaga Y."/>
            <person name="Martin F.M."/>
            <person name="Grigoriev I.V."/>
            <person name="Hibbett D.S."/>
        </authorList>
    </citation>
    <scope>NUCLEOTIDE SEQUENCE [LARGE SCALE GENOMIC DNA]</scope>
    <source>
        <strain evidence="1 2">CBS 109695</strain>
    </source>
</reference>
<dbReference type="Proteomes" id="UP000076532">
    <property type="component" value="Unassembled WGS sequence"/>
</dbReference>
<proteinExistence type="predicted"/>